<keyword evidence="4" id="KW-1185">Reference proteome</keyword>
<dbReference type="OrthoDB" id="2219495at2759"/>
<dbReference type="AlphaFoldDB" id="A0A834M380"/>
<dbReference type="InterPro" id="IPR036188">
    <property type="entry name" value="FAD/NAD-bd_sf"/>
</dbReference>
<dbReference type="EMBL" id="JAACXV010021278">
    <property type="protein sequence ID" value="KAF7263474.1"/>
    <property type="molecule type" value="Genomic_DNA"/>
</dbReference>
<reference evidence="3" key="1">
    <citation type="submission" date="2020-08" db="EMBL/GenBank/DDBJ databases">
        <title>Genome sequencing and assembly of the red palm weevil Rhynchophorus ferrugineus.</title>
        <authorList>
            <person name="Dias G.B."/>
            <person name="Bergman C.M."/>
            <person name="Manee M."/>
        </authorList>
    </citation>
    <scope>NUCLEOTIDE SEQUENCE</scope>
    <source>
        <strain evidence="3">AA-2017</strain>
        <tissue evidence="3">Whole larva</tissue>
    </source>
</reference>
<dbReference type="SUPFAM" id="SSF51905">
    <property type="entry name" value="FAD/NAD(P)-binding domain"/>
    <property type="match status" value="1"/>
</dbReference>
<dbReference type="EMBL" id="JAACXV010021280">
    <property type="protein sequence ID" value="KAF7263473.1"/>
    <property type="molecule type" value="Genomic_DNA"/>
</dbReference>
<evidence type="ECO:0000259" key="1">
    <source>
        <dbReference type="Pfam" id="PF01593"/>
    </source>
</evidence>
<dbReference type="GO" id="GO:0046592">
    <property type="term" value="F:polyamine oxidase activity"/>
    <property type="evidence" value="ECO:0007669"/>
    <property type="project" value="TreeGrafter"/>
</dbReference>
<organism evidence="3 4">
    <name type="scientific">Rhynchophorus ferrugineus</name>
    <name type="common">Red palm weevil</name>
    <name type="synonym">Curculio ferrugineus</name>
    <dbReference type="NCBI Taxonomy" id="354439"/>
    <lineage>
        <taxon>Eukaryota</taxon>
        <taxon>Metazoa</taxon>
        <taxon>Ecdysozoa</taxon>
        <taxon>Arthropoda</taxon>
        <taxon>Hexapoda</taxon>
        <taxon>Insecta</taxon>
        <taxon>Pterygota</taxon>
        <taxon>Neoptera</taxon>
        <taxon>Endopterygota</taxon>
        <taxon>Coleoptera</taxon>
        <taxon>Polyphaga</taxon>
        <taxon>Cucujiformia</taxon>
        <taxon>Curculionidae</taxon>
        <taxon>Dryophthorinae</taxon>
        <taxon>Rhynchophorus</taxon>
    </lineage>
</organism>
<sequence>MIVSALSSLRPLLVTQRGCFGKILNKIKRAITSTSTNRKTTQSGDYQQCTITDNMVDPCRPEPSVVIVGAGIAGLSVAQRLSQCGLSKFVVLEATDRPGGRIHSCWLGDVVAEMGCQWIHGACLGNPVYTLAAQEGLLKSPLKRVNFAQGSA</sequence>
<proteinExistence type="predicted"/>
<dbReference type="InterPro" id="IPR050281">
    <property type="entry name" value="Flavin_monoamine_oxidase"/>
</dbReference>
<dbReference type="Pfam" id="PF01593">
    <property type="entry name" value="Amino_oxidase"/>
    <property type="match status" value="1"/>
</dbReference>
<dbReference type="Gene3D" id="3.50.50.60">
    <property type="entry name" value="FAD/NAD(P)-binding domain"/>
    <property type="match status" value="1"/>
</dbReference>
<evidence type="ECO:0000313" key="3">
    <source>
        <dbReference type="EMBL" id="KAF7263474.1"/>
    </source>
</evidence>
<comment type="caution">
    <text evidence="3">The sequence shown here is derived from an EMBL/GenBank/DDBJ whole genome shotgun (WGS) entry which is preliminary data.</text>
</comment>
<dbReference type="PANTHER" id="PTHR10742:SF416">
    <property type="entry name" value="SPERMINE OXIDASE"/>
    <property type="match status" value="1"/>
</dbReference>
<evidence type="ECO:0000313" key="4">
    <source>
        <dbReference type="Proteomes" id="UP000625711"/>
    </source>
</evidence>
<dbReference type="Proteomes" id="UP000625711">
    <property type="component" value="Unassembled WGS sequence"/>
</dbReference>
<feature type="domain" description="Amine oxidase" evidence="1">
    <location>
        <begin position="72"/>
        <end position="141"/>
    </location>
</feature>
<name>A0A834M380_RHYFE</name>
<dbReference type="InterPro" id="IPR002937">
    <property type="entry name" value="Amino_oxidase"/>
</dbReference>
<gene>
    <name evidence="3" type="ORF">GWI33_002250</name>
    <name evidence="2" type="ORF">GWI33_002251</name>
</gene>
<accession>A0A834M380</accession>
<protein>
    <recommendedName>
        <fullName evidence="1">Amine oxidase domain-containing protein</fullName>
    </recommendedName>
</protein>
<dbReference type="PANTHER" id="PTHR10742">
    <property type="entry name" value="FLAVIN MONOAMINE OXIDASE"/>
    <property type="match status" value="1"/>
</dbReference>
<evidence type="ECO:0000313" key="2">
    <source>
        <dbReference type="EMBL" id="KAF7263473.1"/>
    </source>
</evidence>